<proteinExistence type="predicted"/>
<name>A0A9J5XJZ7_SOLCO</name>
<reference evidence="1 2" key="1">
    <citation type="submission" date="2020-09" db="EMBL/GenBank/DDBJ databases">
        <title>De no assembly of potato wild relative species, Solanum commersonii.</title>
        <authorList>
            <person name="Cho K."/>
        </authorList>
    </citation>
    <scope>NUCLEOTIDE SEQUENCE [LARGE SCALE GENOMIC DNA]</scope>
    <source>
        <strain evidence="1">LZ3.2</strain>
        <tissue evidence="1">Leaf</tissue>
    </source>
</reference>
<gene>
    <name evidence="1" type="ORF">H5410_047872</name>
</gene>
<keyword evidence="2" id="KW-1185">Reference proteome</keyword>
<protein>
    <submittedName>
        <fullName evidence="1">Uncharacterized protein</fullName>
    </submittedName>
</protein>
<accession>A0A9J5XJZ7</accession>
<dbReference type="Proteomes" id="UP000824120">
    <property type="component" value="Chromosome 9"/>
</dbReference>
<evidence type="ECO:0000313" key="1">
    <source>
        <dbReference type="EMBL" id="KAG5587438.1"/>
    </source>
</evidence>
<dbReference type="AlphaFoldDB" id="A0A9J5XJZ7"/>
<evidence type="ECO:0000313" key="2">
    <source>
        <dbReference type="Proteomes" id="UP000824120"/>
    </source>
</evidence>
<comment type="caution">
    <text evidence="1">The sequence shown here is derived from an EMBL/GenBank/DDBJ whole genome shotgun (WGS) entry which is preliminary data.</text>
</comment>
<sequence>MVTKDDTFYLNLNQIVDKIINYKKRAGIKITHRYREGNQVADFLVAFFILRTQVFSTYSPVSASSTGTLLLKVVRAFPESMAWVTSALRKCNSFDRDTIVRPEPYFNVDTETYFLIITNMITDKAKVMWTLTVSKSDIVIEKLIVQLTA</sequence>
<organism evidence="1 2">
    <name type="scientific">Solanum commersonii</name>
    <name type="common">Commerson's wild potato</name>
    <name type="synonym">Commerson's nightshade</name>
    <dbReference type="NCBI Taxonomy" id="4109"/>
    <lineage>
        <taxon>Eukaryota</taxon>
        <taxon>Viridiplantae</taxon>
        <taxon>Streptophyta</taxon>
        <taxon>Embryophyta</taxon>
        <taxon>Tracheophyta</taxon>
        <taxon>Spermatophyta</taxon>
        <taxon>Magnoliopsida</taxon>
        <taxon>eudicotyledons</taxon>
        <taxon>Gunneridae</taxon>
        <taxon>Pentapetalae</taxon>
        <taxon>asterids</taxon>
        <taxon>lamiids</taxon>
        <taxon>Solanales</taxon>
        <taxon>Solanaceae</taxon>
        <taxon>Solanoideae</taxon>
        <taxon>Solaneae</taxon>
        <taxon>Solanum</taxon>
    </lineage>
</organism>
<dbReference type="EMBL" id="JACXVP010000009">
    <property type="protein sequence ID" value="KAG5587438.1"/>
    <property type="molecule type" value="Genomic_DNA"/>
</dbReference>